<dbReference type="Proteomes" id="UP000254603">
    <property type="component" value="Unassembled WGS sequence"/>
</dbReference>
<dbReference type="RefSeq" id="WP_018575727.1">
    <property type="nucleotide sequence ID" value="NZ_CP065725.1"/>
</dbReference>
<dbReference type="EMBL" id="UGSB01000001">
    <property type="protein sequence ID" value="SUA57052.1"/>
    <property type="molecule type" value="Genomic_DNA"/>
</dbReference>
<evidence type="ECO:0000313" key="4">
    <source>
        <dbReference type="Proteomes" id="UP000254603"/>
    </source>
</evidence>
<proteinExistence type="inferred from homology"/>
<name>A0A378XJ76_9BURK</name>
<sequence length="114" mass="12717">MTEALVVGADRLGNLLDLLKSHNIKVRHHITGRETAHQKRVEHLPNGTNLVILLTDFLGHNVMKSYRCAAQRAGVQIMCCRRSKGSMQQALEQCGFKTACATCPNNKLNQQRAH</sequence>
<evidence type="ECO:0000313" key="2">
    <source>
        <dbReference type="EMBL" id="QPT39645.1"/>
    </source>
</evidence>
<organism evidence="3 4">
    <name type="scientific">Oligella ureolytica</name>
    <dbReference type="NCBI Taxonomy" id="90244"/>
    <lineage>
        <taxon>Bacteria</taxon>
        <taxon>Pseudomonadati</taxon>
        <taxon>Pseudomonadota</taxon>
        <taxon>Betaproteobacteria</taxon>
        <taxon>Burkholderiales</taxon>
        <taxon>Alcaligenaceae</taxon>
        <taxon>Oligella</taxon>
    </lineage>
</organism>
<comment type="similarity">
    <text evidence="1">Belongs to the UPF0751 family.</text>
</comment>
<dbReference type="AlphaFoldDB" id="A0A378XJ76"/>
<protein>
    <submittedName>
        <fullName evidence="2">DUF2325 domain-containing protein</fullName>
    </submittedName>
    <submittedName>
        <fullName evidence="3">Uncharacterized protein conserved in bacteria (DUF2325)</fullName>
    </submittedName>
</protein>
<dbReference type="OrthoDB" id="5324142at2"/>
<evidence type="ECO:0000313" key="3">
    <source>
        <dbReference type="EMBL" id="SUA57052.1"/>
    </source>
</evidence>
<dbReference type="Pfam" id="PF10087">
    <property type="entry name" value="DUF2325"/>
    <property type="match status" value="1"/>
</dbReference>
<gene>
    <name evidence="2" type="ORF">I6G29_10960</name>
    <name evidence="3" type="ORF">NCTC11997_02258</name>
</gene>
<dbReference type="InterPro" id="IPR016772">
    <property type="entry name" value="UCP020408"/>
</dbReference>
<reference evidence="3 4" key="1">
    <citation type="submission" date="2018-06" db="EMBL/GenBank/DDBJ databases">
        <authorList>
            <consortium name="Pathogen Informatics"/>
            <person name="Doyle S."/>
        </authorList>
    </citation>
    <scope>NUCLEOTIDE SEQUENCE [LARGE SCALE GENOMIC DNA]</scope>
    <source>
        <strain evidence="3 4">NCTC11997</strain>
    </source>
</reference>
<evidence type="ECO:0000256" key="1">
    <source>
        <dbReference type="ARBA" id="ARBA00007189"/>
    </source>
</evidence>
<reference evidence="2 5" key="2">
    <citation type="submission" date="2020-12" db="EMBL/GenBank/DDBJ databases">
        <title>FDA dAtabase for Regulatory Grade micrObial Sequences (FDA-ARGOS): Supporting development and validation of Infectious Disease Dx tests.</title>
        <authorList>
            <person name="Sproer C."/>
            <person name="Gronow S."/>
            <person name="Severitt S."/>
            <person name="Schroder I."/>
            <person name="Tallon L."/>
            <person name="Sadzewicz L."/>
            <person name="Zhao X."/>
            <person name="Boylan J."/>
            <person name="Ott S."/>
            <person name="Bowen H."/>
            <person name="Vavikolanu K."/>
            <person name="Mehta A."/>
            <person name="Aluvathingal J."/>
            <person name="Nadendla S."/>
            <person name="Lowell S."/>
            <person name="Myers T."/>
            <person name="Yan Y."/>
            <person name="Sichtig H."/>
        </authorList>
    </citation>
    <scope>NUCLEOTIDE SEQUENCE [LARGE SCALE GENOMIC DNA]</scope>
    <source>
        <strain evidence="2 5">FDAARGOS_872</strain>
    </source>
</reference>
<accession>A0A378XJ76</accession>
<keyword evidence="5" id="KW-1185">Reference proteome</keyword>
<evidence type="ECO:0000313" key="5">
    <source>
        <dbReference type="Proteomes" id="UP000594903"/>
    </source>
</evidence>
<dbReference type="Proteomes" id="UP000594903">
    <property type="component" value="Chromosome"/>
</dbReference>
<dbReference type="EMBL" id="CP065725">
    <property type="protein sequence ID" value="QPT39645.1"/>
    <property type="molecule type" value="Genomic_DNA"/>
</dbReference>
<dbReference type="PIRSF" id="PIRSF020408">
    <property type="entry name" value="UCP020408"/>
    <property type="match status" value="1"/>
</dbReference>